<gene>
    <name evidence="2" type="ORF">OFLC_LOCUS14460</name>
</gene>
<dbReference type="WBParaSite" id="OFLC_0001446801-mRNA-1">
    <property type="protein sequence ID" value="OFLC_0001446801-mRNA-1"/>
    <property type="gene ID" value="OFLC_0001446801"/>
</dbReference>
<protein>
    <submittedName>
        <fullName evidence="4">HECT domain-containing protein</fullName>
    </submittedName>
</protein>
<dbReference type="Proteomes" id="UP000267606">
    <property type="component" value="Unassembled WGS sequence"/>
</dbReference>
<feature type="compositionally biased region" description="Acidic residues" evidence="1">
    <location>
        <begin position="338"/>
        <end position="380"/>
    </location>
</feature>
<proteinExistence type="predicted"/>
<feature type="compositionally biased region" description="Basic and acidic residues" evidence="1">
    <location>
        <begin position="328"/>
        <end position="337"/>
    </location>
</feature>
<evidence type="ECO:0000313" key="2">
    <source>
        <dbReference type="EMBL" id="VDP17147.1"/>
    </source>
</evidence>
<sequence length="776" mass="85722">MERVTRKKKDQITVLPMTPVDPSCKQWAACSPIKQVLTHLLNHTLDFSWEDSNRVINRASLVRLIAELAKSYSIVATLVAESHDLNGQPFMVSLLSKCIVANGSSAAENLSMAVKTFVAAVASCSHSPKVRAQEALISSIISCLHIVFSEADSMTACTKLRTLSDLFLLAREACPTGSQDMRNNTNSNAILRLIVKKRVCIELSRIPWYLNLSTKEGIETLNYILRVLEELTRTINSNHHAAQNSLAENTSEARSMTQNASASVTLVAAAENDASATVTAREAEHSQDDQHIEDGSSTADEHRFETHEVTVERNRPDDDDYCADDDEDRSHARHPDVVEDSSESEEDEDDADDDDDDEGAGINEMDVDDESDDEHDDVMEEEGRVSVEEEDDFGMVELEPGALSRFALVDSVDDSVPADRFEDGESEENFVNANIFVENLDDIDALTNGAFTGARLFVNTSMESVHADRSSTAVTSVHPLLQRSSQANGSDSVVGQRPTSYRLLVGQRRGAGNVNPTGLHRQNAVRRWTTFGTQSEFIERLFDGSTANGTHLFDVAPSRQRFLNVVMQDHGLDSTSTAAGDDRRQTSVPLPLERFSDAARMIDGHAHLYLWVIVASHITGVMDAIEKDENEKKAEEEIKLKTEKDIMEETSKRNLDDTASNESISTTQLFIHEEEHEDAGNADAIANTQSEQSSEPVNIIVQTNSAPEPMDQSDTLYYDASENFEDQIQRTAELEEGQENTVSNENSNISTDTSMHIMPITADETEGQGKYKVISI</sequence>
<dbReference type="AlphaFoldDB" id="A0A183I3Z8"/>
<organism evidence="4">
    <name type="scientific">Onchocerca flexuosa</name>
    <dbReference type="NCBI Taxonomy" id="387005"/>
    <lineage>
        <taxon>Eukaryota</taxon>
        <taxon>Metazoa</taxon>
        <taxon>Ecdysozoa</taxon>
        <taxon>Nematoda</taxon>
        <taxon>Chromadorea</taxon>
        <taxon>Rhabditida</taxon>
        <taxon>Spirurina</taxon>
        <taxon>Spiruromorpha</taxon>
        <taxon>Filarioidea</taxon>
        <taxon>Onchocercidae</taxon>
        <taxon>Onchocerca</taxon>
    </lineage>
</organism>
<keyword evidence="3" id="KW-1185">Reference proteome</keyword>
<feature type="region of interest" description="Disordered" evidence="1">
    <location>
        <begin position="275"/>
        <end position="389"/>
    </location>
</feature>
<evidence type="ECO:0000313" key="3">
    <source>
        <dbReference type="Proteomes" id="UP000267606"/>
    </source>
</evidence>
<dbReference type="STRING" id="387005.A0A183I3Z8"/>
<dbReference type="SUPFAM" id="SSF48371">
    <property type="entry name" value="ARM repeat"/>
    <property type="match status" value="1"/>
</dbReference>
<feature type="compositionally biased region" description="Basic and acidic residues" evidence="1">
    <location>
        <begin position="281"/>
        <end position="316"/>
    </location>
</feature>
<evidence type="ECO:0000256" key="1">
    <source>
        <dbReference type="SAM" id="MobiDB-lite"/>
    </source>
</evidence>
<reference evidence="2 3" key="2">
    <citation type="submission" date="2018-11" db="EMBL/GenBank/DDBJ databases">
        <authorList>
            <consortium name="Pathogen Informatics"/>
        </authorList>
    </citation>
    <scope>NUCLEOTIDE SEQUENCE [LARGE SCALE GENOMIC DNA]</scope>
</reference>
<dbReference type="InterPro" id="IPR016024">
    <property type="entry name" value="ARM-type_fold"/>
</dbReference>
<name>A0A183I3Z8_9BILA</name>
<dbReference type="EMBL" id="UZAJ01040874">
    <property type="protein sequence ID" value="VDP17147.1"/>
    <property type="molecule type" value="Genomic_DNA"/>
</dbReference>
<reference evidence="4" key="1">
    <citation type="submission" date="2016-06" db="UniProtKB">
        <authorList>
            <consortium name="WormBaseParasite"/>
        </authorList>
    </citation>
    <scope>IDENTIFICATION</scope>
</reference>
<accession>A0A183I3Z8</accession>
<evidence type="ECO:0000313" key="4">
    <source>
        <dbReference type="WBParaSite" id="OFLC_0001446801-mRNA-1"/>
    </source>
</evidence>
<feature type="compositionally biased region" description="Acidic residues" evidence="1">
    <location>
        <begin position="317"/>
        <end position="327"/>
    </location>
</feature>